<organism evidence="2 3">
    <name type="scientific">Saccharothrix tamanrassetensis</name>
    <dbReference type="NCBI Taxonomy" id="1051531"/>
    <lineage>
        <taxon>Bacteria</taxon>
        <taxon>Bacillati</taxon>
        <taxon>Actinomycetota</taxon>
        <taxon>Actinomycetes</taxon>
        <taxon>Pseudonocardiales</taxon>
        <taxon>Pseudonocardiaceae</taxon>
        <taxon>Saccharothrix</taxon>
    </lineage>
</organism>
<keyword evidence="1" id="KW-0472">Membrane</keyword>
<evidence type="ECO:0000256" key="1">
    <source>
        <dbReference type="SAM" id="Phobius"/>
    </source>
</evidence>
<dbReference type="RefSeq" id="WP_184690626.1">
    <property type="nucleotide sequence ID" value="NZ_JACHJN010000003.1"/>
</dbReference>
<feature type="transmembrane region" description="Helical" evidence="1">
    <location>
        <begin position="6"/>
        <end position="25"/>
    </location>
</feature>
<gene>
    <name evidence="2" type="ORF">FHS29_002401</name>
</gene>
<evidence type="ECO:0000313" key="3">
    <source>
        <dbReference type="Proteomes" id="UP000547510"/>
    </source>
</evidence>
<keyword evidence="1" id="KW-1133">Transmembrane helix</keyword>
<comment type="caution">
    <text evidence="2">The sequence shown here is derived from an EMBL/GenBank/DDBJ whole genome shotgun (WGS) entry which is preliminary data.</text>
</comment>
<proteinExistence type="predicted"/>
<dbReference type="Proteomes" id="UP000547510">
    <property type="component" value="Unassembled WGS sequence"/>
</dbReference>
<keyword evidence="1" id="KW-0812">Transmembrane</keyword>
<protein>
    <submittedName>
        <fullName evidence="2">Uncharacterized protein</fullName>
    </submittedName>
</protein>
<reference evidence="2 3" key="1">
    <citation type="submission" date="2020-08" db="EMBL/GenBank/DDBJ databases">
        <title>Genomic Encyclopedia of Type Strains, Phase III (KMG-III): the genomes of soil and plant-associated and newly described type strains.</title>
        <authorList>
            <person name="Whitman W."/>
        </authorList>
    </citation>
    <scope>NUCLEOTIDE SEQUENCE [LARGE SCALE GENOMIC DNA]</scope>
    <source>
        <strain evidence="2 3">CECT 8640</strain>
    </source>
</reference>
<dbReference type="EMBL" id="JACHJN010000003">
    <property type="protein sequence ID" value="MBB5955820.1"/>
    <property type="molecule type" value="Genomic_DNA"/>
</dbReference>
<keyword evidence="3" id="KW-1185">Reference proteome</keyword>
<sequence>MLSAILGITTGLLAILSLTLLYLLLRPSNQPRVLRGMLAKRQLRFGKVATTEVFERDSLKMTFNVELGPDHDALTIGAEGAADSVQRVTSVLTELLANNDTAVTRVLRRAPEADRLRSRFKIVKTPRIGARPTVEAEVDFTVLHTTGNQTFEVE</sequence>
<evidence type="ECO:0000313" key="2">
    <source>
        <dbReference type="EMBL" id="MBB5955820.1"/>
    </source>
</evidence>
<accession>A0A841CFQ0</accession>
<name>A0A841CFQ0_9PSEU</name>
<dbReference type="AlphaFoldDB" id="A0A841CFQ0"/>